<protein>
    <recommendedName>
        <fullName evidence="16">Hypoxanthine phosphoribosyltransferase</fullName>
        <ecNumber evidence="16">2.4.2.8</ecNumber>
    </recommendedName>
</protein>
<dbReference type="InterPro" id="IPR000836">
    <property type="entry name" value="PRTase_dom"/>
</dbReference>
<dbReference type="Gene3D" id="3.40.50.2020">
    <property type="match status" value="1"/>
</dbReference>
<evidence type="ECO:0000256" key="14">
    <source>
        <dbReference type="ARBA" id="ARBA00048811"/>
    </source>
</evidence>
<dbReference type="InterPro" id="IPR050408">
    <property type="entry name" value="HGPRT"/>
</dbReference>
<dbReference type="GO" id="GO:0000287">
    <property type="term" value="F:magnesium ion binding"/>
    <property type="evidence" value="ECO:0007669"/>
    <property type="project" value="TreeGrafter"/>
</dbReference>
<proteinExistence type="inferred from homology"/>
<dbReference type="EMBL" id="CAIJCS010000008">
    <property type="protein sequence ID" value="CAC9922501.1"/>
    <property type="molecule type" value="Genomic_DNA"/>
</dbReference>
<comment type="catalytic activity">
    <reaction evidence="15">
        <text>IMP + diphosphate = hypoxanthine + 5-phospho-alpha-D-ribose 1-diphosphate</text>
        <dbReference type="Rhea" id="RHEA:17973"/>
        <dbReference type="ChEBI" id="CHEBI:17368"/>
        <dbReference type="ChEBI" id="CHEBI:33019"/>
        <dbReference type="ChEBI" id="CHEBI:58017"/>
        <dbReference type="ChEBI" id="CHEBI:58053"/>
        <dbReference type="EC" id="2.4.2.8"/>
    </reaction>
    <physiologicalReaction direction="right-to-left" evidence="15">
        <dbReference type="Rhea" id="RHEA:17975"/>
    </physiologicalReaction>
</comment>
<comment type="similarity">
    <text evidence="6 16">Belongs to the purine/pyrimidine phosphoribosyltransferase family.</text>
</comment>
<evidence type="ECO:0000256" key="6">
    <source>
        <dbReference type="ARBA" id="ARBA00008391"/>
    </source>
</evidence>
<comment type="caution">
    <text evidence="18">The sequence shown here is derived from an EMBL/GenBank/DDBJ whole genome shotgun (WGS) entry which is preliminary data.</text>
</comment>
<evidence type="ECO:0000256" key="1">
    <source>
        <dbReference type="ARBA" id="ARBA00001946"/>
    </source>
</evidence>
<accession>A0A6V6XYL1</accession>
<keyword evidence="13 16" id="KW-0460">Magnesium</keyword>
<organism evidence="18 19">
    <name type="scientific">Aedoeadaptatus nemausensis</name>
    <dbReference type="NCBI Taxonomy" id="2582829"/>
    <lineage>
        <taxon>Bacteria</taxon>
        <taxon>Bacillati</taxon>
        <taxon>Bacillota</taxon>
        <taxon>Tissierellia</taxon>
        <taxon>Tissierellales</taxon>
        <taxon>Peptoniphilaceae</taxon>
        <taxon>Aedoeadaptatus</taxon>
    </lineage>
</organism>
<evidence type="ECO:0000256" key="4">
    <source>
        <dbReference type="ARBA" id="ARBA00004669"/>
    </source>
</evidence>
<evidence type="ECO:0000313" key="18">
    <source>
        <dbReference type="EMBL" id="CAC9922501.1"/>
    </source>
</evidence>
<evidence type="ECO:0000256" key="3">
    <source>
        <dbReference type="ARBA" id="ARBA00004496"/>
    </source>
</evidence>
<keyword evidence="10 16" id="KW-0479">Metal-binding</keyword>
<evidence type="ECO:0000259" key="17">
    <source>
        <dbReference type="Pfam" id="PF00156"/>
    </source>
</evidence>
<dbReference type="GO" id="GO:0006166">
    <property type="term" value="P:purine ribonucleoside salvage"/>
    <property type="evidence" value="ECO:0007669"/>
    <property type="project" value="UniProtKB-KW"/>
</dbReference>
<gene>
    <name evidence="18" type="ORF">PEPNEM18_00059</name>
</gene>
<dbReference type="CDD" id="cd06223">
    <property type="entry name" value="PRTases_typeI"/>
    <property type="match status" value="1"/>
</dbReference>
<sequence>MKGKERVLYSEEVIKSRVAEMAKTIDEYYDGKEILVIGLLRGCFVFCSDLVRAMESKMEVDFMTTSSYEDEFSSSGEVKLFSDLRADVKGRDVLIVDDIIDTGHTLETVVKSISAMEPASVKTAVMLDKPSRREVDYAADFTGFTIDDVFIVGYGLNYGPYYRNKPYIYTYEED</sequence>
<dbReference type="PANTHER" id="PTHR43340:SF1">
    <property type="entry name" value="HYPOXANTHINE PHOSPHORIBOSYLTRANSFERASE"/>
    <property type="match status" value="1"/>
</dbReference>
<dbReference type="RefSeq" id="WP_180498101.1">
    <property type="nucleotide sequence ID" value="NZ_CAIJCS010000008.1"/>
</dbReference>
<evidence type="ECO:0000256" key="16">
    <source>
        <dbReference type="RuleBase" id="RU364099"/>
    </source>
</evidence>
<dbReference type="UniPathway" id="UPA00591">
    <property type="reaction ID" value="UER00648"/>
</dbReference>
<dbReference type="Pfam" id="PF00156">
    <property type="entry name" value="Pribosyltran"/>
    <property type="match status" value="1"/>
</dbReference>
<dbReference type="EC" id="2.4.2.8" evidence="16"/>
<dbReference type="AlphaFoldDB" id="A0A6V6XYL1"/>
<dbReference type="PANTHER" id="PTHR43340">
    <property type="entry name" value="HYPOXANTHINE-GUANINE PHOSPHORIBOSYLTRANSFERASE"/>
    <property type="match status" value="1"/>
</dbReference>
<evidence type="ECO:0000256" key="15">
    <source>
        <dbReference type="ARBA" id="ARBA00049402"/>
    </source>
</evidence>
<name>A0A6V6XYL1_9FIRM</name>
<dbReference type="Proteomes" id="UP000586454">
    <property type="component" value="Unassembled WGS sequence"/>
</dbReference>
<comment type="cofactor">
    <cofactor evidence="1 16">
        <name>Mg(2+)</name>
        <dbReference type="ChEBI" id="CHEBI:18420"/>
    </cofactor>
</comment>
<comment type="pathway">
    <text evidence="5">Purine metabolism; GMP biosynthesis via salvage pathway; GMP from guanine: step 1/1.</text>
</comment>
<evidence type="ECO:0000256" key="2">
    <source>
        <dbReference type="ARBA" id="ARBA00002049"/>
    </source>
</evidence>
<dbReference type="SUPFAM" id="SSF53271">
    <property type="entry name" value="PRTase-like"/>
    <property type="match status" value="1"/>
</dbReference>
<dbReference type="GO" id="GO:0046100">
    <property type="term" value="P:hypoxanthine metabolic process"/>
    <property type="evidence" value="ECO:0007669"/>
    <property type="project" value="TreeGrafter"/>
</dbReference>
<dbReference type="InterPro" id="IPR029057">
    <property type="entry name" value="PRTase-like"/>
</dbReference>
<comment type="pathway">
    <text evidence="4 16">Purine metabolism; IMP biosynthesis via salvage pathway; IMP from hypoxanthine: step 1/1.</text>
</comment>
<keyword evidence="9 16" id="KW-0808">Transferase</keyword>
<dbReference type="GO" id="GO:0000166">
    <property type="term" value="F:nucleotide binding"/>
    <property type="evidence" value="ECO:0007669"/>
    <property type="project" value="UniProtKB-KW"/>
</dbReference>
<evidence type="ECO:0000256" key="13">
    <source>
        <dbReference type="ARBA" id="ARBA00022842"/>
    </source>
</evidence>
<dbReference type="GO" id="GO:0032264">
    <property type="term" value="P:IMP salvage"/>
    <property type="evidence" value="ECO:0007669"/>
    <property type="project" value="UniProtKB-UniPathway"/>
</dbReference>
<keyword evidence="19" id="KW-1185">Reference proteome</keyword>
<keyword evidence="11 16" id="KW-0660">Purine salvage</keyword>
<evidence type="ECO:0000256" key="8">
    <source>
        <dbReference type="ARBA" id="ARBA00022676"/>
    </source>
</evidence>
<keyword evidence="12 16" id="KW-0547">Nucleotide-binding</keyword>
<evidence type="ECO:0000256" key="7">
    <source>
        <dbReference type="ARBA" id="ARBA00022490"/>
    </source>
</evidence>
<dbReference type="NCBIfam" id="TIGR01203">
    <property type="entry name" value="HGPRTase"/>
    <property type="match status" value="1"/>
</dbReference>
<keyword evidence="7 16" id="KW-0963">Cytoplasm</keyword>
<evidence type="ECO:0000256" key="11">
    <source>
        <dbReference type="ARBA" id="ARBA00022726"/>
    </source>
</evidence>
<dbReference type="GO" id="GO:0006178">
    <property type="term" value="P:guanine salvage"/>
    <property type="evidence" value="ECO:0007669"/>
    <property type="project" value="TreeGrafter"/>
</dbReference>
<evidence type="ECO:0000256" key="9">
    <source>
        <dbReference type="ARBA" id="ARBA00022679"/>
    </source>
</evidence>
<dbReference type="GO" id="GO:0005829">
    <property type="term" value="C:cytosol"/>
    <property type="evidence" value="ECO:0007669"/>
    <property type="project" value="TreeGrafter"/>
</dbReference>
<comment type="subcellular location">
    <subcellularLocation>
        <location evidence="3 16">Cytoplasm</location>
    </subcellularLocation>
</comment>
<feature type="domain" description="Phosphoribosyltransferase" evidence="17">
    <location>
        <begin position="14"/>
        <end position="158"/>
    </location>
</feature>
<comment type="catalytic activity">
    <reaction evidence="14">
        <text>GMP + diphosphate = guanine + 5-phospho-alpha-D-ribose 1-diphosphate</text>
        <dbReference type="Rhea" id="RHEA:25424"/>
        <dbReference type="ChEBI" id="CHEBI:16235"/>
        <dbReference type="ChEBI" id="CHEBI:33019"/>
        <dbReference type="ChEBI" id="CHEBI:58017"/>
        <dbReference type="ChEBI" id="CHEBI:58115"/>
        <dbReference type="EC" id="2.4.2.8"/>
    </reaction>
    <physiologicalReaction direction="right-to-left" evidence="14">
        <dbReference type="Rhea" id="RHEA:25426"/>
    </physiologicalReaction>
</comment>
<keyword evidence="8 16" id="KW-0328">Glycosyltransferase</keyword>
<evidence type="ECO:0000313" key="19">
    <source>
        <dbReference type="Proteomes" id="UP000586454"/>
    </source>
</evidence>
<evidence type="ECO:0000256" key="10">
    <source>
        <dbReference type="ARBA" id="ARBA00022723"/>
    </source>
</evidence>
<dbReference type="GO" id="GO:0004422">
    <property type="term" value="F:hypoxanthine phosphoribosyltransferase activity"/>
    <property type="evidence" value="ECO:0007669"/>
    <property type="project" value="InterPro"/>
</dbReference>
<dbReference type="GO" id="GO:0032263">
    <property type="term" value="P:GMP salvage"/>
    <property type="evidence" value="ECO:0007669"/>
    <property type="project" value="TreeGrafter"/>
</dbReference>
<evidence type="ECO:0000256" key="5">
    <source>
        <dbReference type="ARBA" id="ARBA00004676"/>
    </source>
</evidence>
<dbReference type="FunFam" id="3.40.50.2020:FF:000006">
    <property type="entry name" value="Hypoxanthine phosphoribosyltransferase"/>
    <property type="match status" value="1"/>
</dbReference>
<evidence type="ECO:0000256" key="12">
    <source>
        <dbReference type="ARBA" id="ARBA00022741"/>
    </source>
</evidence>
<reference evidence="18 19" key="1">
    <citation type="submission" date="2020-06" db="EMBL/GenBank/DDBJ databases">
        <authorList>
            <person name="Criscuolo A."/>
        </authorList>
    </citation>
    <scope>NUCLEOTIDE SEQUENCE [LARGE SCALE GENOMIC DNA]</scope>
    <source>
        <strain evidence="18">1804121828</strain>
    </source>
</reference>
<dbReference type="InterPro" id="IPR005904">
    <property type="entry name" value="Hxn_phspho_trans"/>
</dbReference>
<dbReference type="GO" id="GO:0052657">
    <property type="term" value="F:guanine phosphoribosyltransferase activity"/>
    <property type="evidence" value="ECO:0007669"/>
    <property type="project" value="UniProtKB-ARBA"/>
</dbReference>
<comment type="function">
    <text evidence="2">Purine salvage pathway enzyme that catalyzes the transfer of the ribosyl-5-phosphate group from 5-phospho-alpha-D-ribose 1-diphosphate (PRPP) to the N9 position of the 6-oxopurines hypoxanthine and guanine to form the corresponding ribonucleotides IMP (inosine 5'-monophosphate) and GMP (guanosine 5'-monophosphate), with the release of PPi.</text>
</comment>